<proteinExistence type="predicted"/>
<dbReference type="InterPro" id="IPR043424">
    <property type="entry name" value="BLT-like"/>
</dbReference>
<feature type="coiled-coil region" evidence="1">
    <location>
        <begin position="73"/>
        <end position="107"/>
    </location>
</feature>
<feature type="compositionally biased region" description="Basic and acidic residues" evidence="2">
    <location>
        <begin position="1"/>
        <end position="10"/>
    </location>
</feature>
<accession>A0ABR2A7Q8</accession>
<organism evidence="3 4">
    <name type="scientific">Hibiscus sabdariffa</name>
    <name type="common">roselle</name>
    <dbReference type="NCBI Taxonomy" id="183260"/>
    <lineage>
        <taxon>Eukaryota</taxon>
        <taxon>Viridiplantae</taxon>
        <taxon>Streptophyta</taxon>
        <taxon>Embryophyta</taxon>
        <taxon>Tracheophyta</taxon>
        <taxon>Spermatophyta</taxon>
        <taxon>Magnoliopsida</taxon>
        <taxon>eudicotyledons</taxon>
        <taxon>Gunneridae</taxon>
        <taxon>Pentapetalae</taxon>
        <taxon>rosids</taxon>
        <taxon>malvids</taxon>
        <taxon>Malvales</taxon>
        <taxon>Malvaceae</taxon>
        <taxon>Malvoideae</taxon>
        <taxon>Hibiscus</taxon>
    </lineage>
</organism>
<dbReference type="PANTHER" id="PTHR31071:SF39">
    <property type="entry name" value="PROTEIN BRANCHLESS TRICHOME"/>
    <property type="match status" value="1"/>
</dbReference>
<dbReference type="EMBL" id="JBBPBN010000325">
    <property type="protein sequence ID" value="KAK8489095.1"/>
    <property type="molecule type" value="Genomic_DNA"/>
</dbReference>
<feature type="region of interest" description="Disordered" evidence="2">
    <location>
        <begin position="1"/>
        <end position="22"/>
    </location>
</feature>
<dbReference type="PANTHER" id="PTHR31071">
    <property type="entry name" value="GB|AAF24581.1"/>
    <property type="match status" value="1"/>
</dbReference>
<reference evidence="3 4" key="1">
    <citation type="journal article" date="2024" name="G3 (Bethesda)">
        <title>Genome assembly of Hibiscus sabdariffa L. provides insights into metabolisms of medicinal natural products.</title>
        <authorList>
            <person name="Kim T."/>
        </authorList>
    </citation>
    <scope>NUCLEOTIDE SEQUENCE [LARGE SCALE GENOMIC DNA]</scope>
    <source>
        <strain evidence="3">TK-2024</strain>
        <tissue evidence="3">Old leaves</tissue>
    </source>
</reference>
<feature type="compositionally biased region" description="Polar residues" evidence="2">
    <location>
        <begin position="11"/>
        <end position="22"/>
    </location>
</feature>
<evidence type="ECO:0000256" key="1">
    <source>
        <dbReference type="SAM" id="Coils"/>
    </source>
</evidence>
<evidence type="ECO:0008006" key="5">
    <source>
        <dbReference type="Google" id="ProtNLM"/>
    </source>
</evidence>
<dbReference type="Proteomes" id="UP001396334">
    <property type="component" value="Unassembled WGS sequence"/>
</dbReference>
<keyword evidence="1" id="KW-0175">Coiled coil</keyword>
<comment type="caution">
    <text evidence="3">The sequence shown here is derived from an EMBL/GenBank/DDBJ whole genome shotgun (WGS) entry which is preliminary data.</text>
</comment>
<name>A0ABR2A7Q8_9ROSI</name>
<gene>
    <name evidence="3" type="ORF">V6N11_028456</name>
</gene>
<evidence type="ECO:0000313" key="4">
    <source>
        <dbReference type="Proteomes" id="UP001396334"/>
    </source>
</evidence>
<protein>
    <recommendedName>
        <fullName evidence="5">Branchless trichome</fullName>
    </recommendedName>
</protein>
<keyword evidence="4" id="KW-1185">Reference proteome</keyword>
<sequence length="258" mass="29287">MKGEAMEEMKISSSSPNNQSNEASWKVYDNPFYCSHHRHQHHQISFPVWDLTSVSDSKLDVSRAQIVGLQAELENQIKARKMAESLNQKLAKELAEQRRRREALERVCGKLALRISMEKAEIGKMERAFEEERKTLRMAQVLREKRVQKNMAEAKIVLEEKLLGLEETKRTPPPQFAADSTGVTVSSAAAVHRKASPETENPHIKRGIKGFVEFPRGVRAMNGSKTRQWGSKLECQKAQLSVLLKHKSPTRSNSIVMS</sequence>
<evidence type="ECO:0000313" key="3">
    <source>
        <dbReference type="EMBL" id="KAK8489095.1"/>
    </source>
</evidence>
<evidence type="ECO:0000256" key="2">
    <source>
        <dbReference type="SAM" id="MobiDB-lite"/>
    </source>
</evidence>